<dbReference type="AlphaFoldDB" id="A0A392Q0V9"/>
<keyword evidence="1" id="KW-1133">Transmembrane helix</keyword>
<accession>A0A392Q0V9</accession>
<name>A0A392Q0V9_9FABA</name>
<feature type="transmembrane region" description="Helical" evidence="1">
    <location>
        <begin position="12"/>
        <end position="38"/>
    </location>
</feature>
<keyword evidence="3" id="KW-1185">Reference proteome</keyword>
<keyword evidence="1" id="KW-0472">Membrane</keyword>
<evidence type="ECO:0000313" key="2">
    <source>
        <dbReference type="EMBL" id="MCI17708.1"/>
    </source>
</evidence>
<dbReference type="EMBL" id="LXQA010106709">
    <property type="protein sequence ID" value="MCI17708.1"/>
    <property type="molecule type" value="Genomic_DNA"/>
</dbReference>
<reference evidence="2 3" key="1">
    <citation type="journal article" date="2018" name="Front. Plant Sci.">
        <title>Red Clover (Trifolium pratense) and Zigzag Clover (T. medium) - A Picture of Genomic Similarities and Differences.</title>
        <authorList>
            <person name="Dluhosova J."/>
            <person name="Istvanek J."/>
            <person name="Nedelnik J."/>
            <person name="Repkova J."/>
        </authorList>
    </citation>
    <scope>NUCLEOTIDE SEQUENCE [LARGE SCALE GENOMIC DNA]</scope>
    <source>
        <strain evidence="3">cv. 10/8</strain>
        <tissue evidence="2">Leaf</tissue>
    </source>
</reference>
<dbReference type="Proteomes" id="UP000265520">
    <property type="component" value="Unassembled WGS sequence"/>
</dbReference>
<proteinExistence type="predicted"/>
<protein>
    <submittedName>
        <fullName evidence="2">Uncharacterized protein</fullName>
    </submittedName>
</protein>
<sequence length="67" mass="7331">DDHPDKQPMRRFPWAIVLAVSLGIVFFILLLLALLMYYRHSASPHAASDPDIELVLMVGVGGGSVNV</sequence>
<organism evidence="2 3">
    <name type="scientific">Trifolium medium</name>
    <dbReference type="NCBI Taxonomy" id="97028"/>
    <lineage>
        <taxon>Eukaryota</taxon>
        <taxon>Viridiplantae</taxon>
        <taxon>Streptophyta</taxon>
        <taxon>Embryophyta</taxon>
        <taxon>Tracheophyta</taxon>
        <taxon>Spermatophyta</taxon>
        <taxon>Magnoliopsida</taxon>
        <taxon>eudicotyledons</taxon>
        <taxon>Gunneridae</taxon>
        <taxon>Pentapetalae</taxon>
        <taxon>rosids</taxon>
        <taxon>fabids</taxon>
        <taxon>Fabales</taxon>
        <taxon>Fabaceae</taxon>
        <taxon>Papilionoideae</taxon>
        <taxon>50 kb inversion clade</taxon>
        <taxon>NPAAA clade</taxon>
        <taxon>Hologalegina</taxon>
        <taxon>IRL clade</taxon>
        <taxon>Trifolieae</taxon>
        <taxon>Trifolium</taxon>
    </lineage>
</organism>
<evidence type="ECO:0000256" key="1">
    <source>
        <dbReference type="SAM" id="Phobius"/>
    </source>
</evidence>
<keyword evidence="1" id="KW-0812">Transmembrane</keyword>
<comment type="caution">
    <text evidence="2">The sequence shown here is derived from an EMBL/GenBank/DDBJ whole genome shotgun (WGS) entry which is preliminary data.</text>
</comment>
<feature type="non-terminal residue" evidence="2">
    <location>
        <position position="1"/>
    </location>
</feature>
<evidence type="ECO:0000313" key="3">
    <source>
        <dbReference type="Proteomes" id="UP000265520"/>
    </source>
</evidence>